<evidence type="ECO:0000313" key="2">
    <source>
        <dbReference type="EMBL" id="KKN27043.1"/>
    </source>
</evidence>
<proteinExistence type="predicted"/>
<gene>
    <name evidence="2" type="ORF">LCGC14_0868510</name>
</gene>
<reference evidence="2" key="1">
    <citation type="journal article" date="2015" name="Nature">
        <title>Complex archaea that bridge the gap between prokaryotes and eukaryotes.</title>
        <authorList>
            <person name="Spang A."/>
            <person name="Saw J.H."/>
            <person name="Jorgensen S.L."/>
            <person name="Zaremba-Niedzwiedzka K."/>
            <person name="Martijn J."/>
            <person name="Lind A.E."/>
            <person name="van Eijk R."/>
            <person name="Schleper C."/>
            <person name="Guy L."/>
            <person name="Ettema T.J."/>
        </authorList>
    </citation>
    <scope>NUCLEOTIDE SEQUENCE</scope>
</reference>
<dbReference type="EMBL" id="LAZR01002672">
    <property type="protein sequence ID" value="KKN27043.1"/>
    <property type="molecule type" value="Genomic_DNA"/>
</dbReference>
<feature type="region of interest" description="Disordered" evidence="1">
    <location>
        <begin position="1"/>
        <end position="20"/>
    </location>
</feature>
<sequence>MVMGQQTDYKAELDKLPPEERERYTNTWRDYLSTLPQPAYSSQLTQLTNMMGPDFASSLVQPTAPVQVPDVKPIARAPAADIKEEQAWWQKPIAWAAEQEAIAPLFKGLEKYYGEYITPAAMSAGQLISPKLREGMAGRRPFDIPKDEREELWSDTGLPWLAKTATELAVDPLSYFGWGIAPRVLKGLQASKTLKGLAPFVKPIASAEEAYIRAASVPIRGAATALKKLPAIVPDIAALRAGQIAFHKPLKESARSIVNNIPVHTFDTLHNLGLAGEIVGKPFSQILENLRMGIPDNELFKTIIHPAQKRALMYLQKNADKLDLDTVIKIADKHPDTAASVIGWKQVGLVAKELNLPAPKMAEGLTGSFQKMSNKLYSLWRRTVLQTPYYVLQNTVENPIREILVGVRPFFDITDYAKISNFAEHPMDIQRRVISLADRWNRVMPEHLSGPFARTPSTGGVTEAVTGAVAVGKTFPASTVAAYMDDTAIVHTYFQYYDRYVKSIMEKSSPETAEFVAKIGGLYDDVIRLGTATEVPPSVLTKVERLTNAEVKRLGITGKMRGAPKEEIPRVISGDKAVFEREVGEAIPQDVQALLDKLDSIDYGSNKVYFICSKEQRKEVKRRIAS</sequence>
<accession>A0A0F9SCD4</accession>
<organism evidence="2">
    <name type="scientific">marine sediment metagenome</name>
    <dbReference type="NCBI Taxonomy" id="412755"/>
    <lineage>
        <taxon>unclassified sequences</taxon>
        <taxon>metagenomes</taxon>
        <taxon>ecological metagenomes</taxon>
    </lineage>
</organism>
<evidence type="ECO:0000256" key="1">
    <source>
        <dbReference type="SAM" id="MobiDB-lite"/>
    </source>
</evidence>
<feature type="compositionally biased region" description="Basic and acidic residues" evidence="1">
    <location>
        <begin position="9"/>
        <end position="20"/>
    </location>
</feature>
<protein>
    <recommendedName>
        <fullName evidence="3">Large polyvalent protein associated domain-containing protein</fullName>
    </recommendedName>
</protein>
<comment type="caution">
    <text evidence="2">The sequence shown here is derived from an EMBL/GenBank/DDBJ whole genome shotgun (WGS) entry which is preliminary data.</text>
</comment>
<dbReference type="AlphaFoldDB" id="A0A0F9SCD4"/>
<name>A0A0F9SCD4_9ZZZZ</name>
<evidence type="ECO:0008006" key="3">
    <source>
        <dbReference type="Google" id="ProtNLM"/>
    </source>
</evidence>